<evidence type="ECO:0000313" key="5">
    <source>
        <dbReference type="Proteomes" id="UP001165367"/>
    </source>
</evidence>
<organism evidence="4 5">
    <name type="scientific">Terrimonas ginsenosidimutans</name>
    <dbReference type="NCBI Taxonomy" id="2908004"/>
    <lineage>
        <taxon>Bacteria</taxon>
        <taxon>Pseudomonadati</taxon>
        <taxon>Bacteroidota</taxon>
        <taxon>Chitinophagia</taxon>
        <taxon>Chitinophagales</taxon>
        <taxon>Chitinophagaceae</taxon>
        <taxon>Terrimonas</taxon>
    </lineage>
</organism>
<dbReference type="Proteomes" id="UP001165367">
    <property type="component" value="Unassembled WGS sequence"/>
</dbReference>
<evidence type="ECO:0000259" key="2">
    <source>
        <dbReference type="Pfam" id="PF00593"/>
    </source>
</evidence>
<feature type="domain" description="TonB-dependent receptor-like beta-barrel" evidence="2">
    <location>
        <begin position="446"/>
        <end position="998"/>
    </location>
</feature>
<dbReference type="NCBIfam" id="TIGR04057">
    <property type="entry name" value="SusC_RagA_signa"/>
    <property type="match status" value="1"/>
</dbReference>
<dbReference type="InterPro" id="IPR023997">
    <property type="entry name" value="TonB-dep_OMP_SusC/RagA_CS"/>
</dbReference>
<dbReference type="SUPFAM" id="SSF56935">
    <property type="entry name" value="Porins"/>
    <property type="match status" value="1"/>
</dbReference>
<keyword evidence="1" id="KW-0798">TonB box</keyword>
<keyword evidence="1" id="KW-0472">Membrane</keyword>
<dbReference type="Gene3D" id="2.170.130.10">
    <property type="entry name" value="TonB-dependent receptor, plug domain"/>
    <property type="match status" value="1"/>
</dbReference>
<dbReference type="Pfam" id="PF00593">
    <property type="entry name" value="TonB_dep_Rec_b-barrel"/>
    <property type="match status" value="1"/>
</dbReference>
<dbReference type="InterPro" id="IPR000531">
    <property type="entry name" value="Beta-barrel_TonB"/>
</dbReference>
<dbReference type="NCBIfam" id="TIGR04056">
    <property type="entry name" value="OMP_RagA_SusC"/>
    <property type="match status" value="1"/>
</dbReference>
<comment type="subcellular location">
    <subcellularLocation>
        <location evidence="1">Cell outer membrane</location>
    </subcellularLocation>
</comment>
<gene>
    <name evidence="4" type="ORF">LZZ85_08190</name>
</gene>
<dbReference type="InterPro" id="IPR023996">
    <property type="entry name" value="TonB-dep_OMP_SusC/RagA"/>
</dbReference>
<keyword evidence="5" id="KW-1185">Reference proteome</keyword>
<accession>A0ABS9KPK1</accession>
<evidence type="ECO:0000259" key="3">
    <source>
        <dbReference type="Pfam" id="PF07715"/>
    </source>
</evidence>
<dbReference type="InterPro" id="IPR012910">
    <property type="entry name" value="Plug_dom"/>
</dbReference>
<dbReference type="SUPFAM" id="SSF49464">
    <property type="entry name" value="Carboxypeptidase regulatory domain-like"/>
    <property type="match status" value="1"/>
</dbReference>
<proteinExistence type="inferred from homology"/>
<dbReference type="InterPro" id="IPR008969">
    <property type="entry name" value="CarboxyPept-like_regulatory"/>
</dbReference>
<sequence length="1032" mass="113888">MTDLLSVCLKLSQQLKNQPTKRFRTWTPRIFLLSIVLMTGQTVLNARENAAGKADFLPQQTEKEYKGRLISVDSTPLAGIIITNLRSSASAVSNAEGNFIIYANAGDRLRFAGAGFQTQEQTVGNEMQLLYIIDEEQELNVIGMPVRKTTERIYTSDPQHLSVASSDVVYSPQITRTPVTSFTNTLAGRLAGLYTLQSAGLPGGDGASLSLRGQQPVILIDGVVASLSTFDLEEIESITVLKDALATAMLGSRGARGAILVTTKKGKQGTQQISFTAQSAIQKPMGFPVTLRAYDYARLRNEALRNDGIDSLNSGLYYSQAALDAYRTGSNPFAYPDNDYREQLTENSSTFKRYTVSASGGNRYARYFVSLEHANQSGFFRTVDSNSYNTNNSFKSYVIRSNIDVNITPKLTGGIYLLGRIMNSNEPGVTTGTVLANMLLTPANAYPLLNQDQSFGGSQLFQDNMLAQTINSGYRQRYFRDILVNAYLKRSLDEVTPGLYIKLKAAYNSTLGEDINRSKTFAVFQQMQTGYTQFGLNGAQGNSNGIAYQGRTDYEELSIGYDRTFDGVHGISAVVLANRDNNINGDVLPYTITGTSGRVAYNYKGRYMAEVAFGMNGSNRYPPAGKTKRGFFPSIGLGWNIEQEDFMKNSSVFNRLKLYASYGKVGWDAPGYFIYYPRFFDGPAAYFGTGAGSVTTISEWTLPNAGITFEKANKLNLGLSGSVLNDHLSFTIEYFNNKYSDLLMPRGGNSTIIGNDYPLENIGENRYSGYDATATWRGSVGKIQYFVSANASRVKSEVIYMDEVYRQYDWMKQTGQPVDQLMGYRAQGLFQSQAEINSSATLQGYTPQPGDIKYADLNGDGIINQFDRTAIGRARPLFYYGVSFGVSWNGFDLSALGQGAENRDIYLSGAAYWAFQNNGTGQAYSHNLDRWTPSNPGATYPRLSYGQNINNDAASSFWVKSGDYFRLKNVEIGYTFPVSLVGKIGLKTVRVFANGYNVFTKASKTIGDRDPESFVGAYPLQKLYNFGINIKF</sequence>
<name>A0ABS9KPK1_9BACT</name>
<protein>
    <submittedName>
        <fullName evidence="4">SusC/RagA family TonB-linked outer membrane protein</fullName>
    </submittedName>
</protein>
<dbReference type="EMBL" id="JAKLTR010000004">
    <property type="protein sequence ID" value="MCG2614258.1"/>
    <property type="molecule type" value="Genomic_DNA"/>
</dbReference>
<feature type="domain" description="TonB-dependent receptor plug" evidence="3">
    <location>
        <begin position="164"/>
        <end position="257"/>
    </location>
</feature>
<evidence type="ECO:0000256" key="1">
    <source>
        <dbReference type="RuleBase" id="RU003357"/>
    </source>
</evidence>
<comment type="similarity">
    <text evidence="1">Belongs to the TonB-dependent receptor family.</text>
</comment>
<dbReference type="Pfam" id="PF07715">
    <property type="entry name" value="Plug"/>
    <property type="match status" value="1"/>
</dbReference>
<comment type="caution">
    <text evidence="4">The sequence shown here is derived from an EMBL/GenBank/DDBJ whole genome shotgun (WGS) entry which is preliminary data.</text>
</comment>
<reference evidence="4" key="1">
    <citation type="submission" date="2022-01" db="EMBL/GenBank/DDBJ databases">
        <authorList>
            <person name="Jo J.-H."/>
            <person name="Im W.-T."/>
        </authorList>
    </citation>
    <scope>NUCLEOTIDE SEQUENCE</scope>
    <source>
        <strain evidence="4">NA20</strain>
    </source>
</reference>
<evidence type="ECO:0000313" key="4">
    <source>
        <dbReference type="EMBL" id="MCG2614258.1"/>
    </source>
</evidence>
<dbReference type="InterPro" id="IPR037066">
    <property type="entry name" value="Plug_dom_sf"/>
</dbReference>
<dbReference type="RefSeq" id="WP_237870511.1">
    <property type="nucleotide sequence ID" value="NZ_JAKLTR010000004.1"/>
</dbReference>